<organism evidence="1 2">
    <name type="scientific">Vibrio quintilis</name>
    <dbReference type="NCBI Taxonomy" id="1117707"/>
    <lineage>
        <taxon>Bacteria</taxon>
        <taxon>Pseudomonadati</taxon>
        <taxon>Pseudomonadota</taxon>
        <taxon>Gammaproteobacteria</taxon>
        <taxon>Vibrionales</taxon>
        <taxon>Vibrionaceae</taxon>
        <taxon>Vibrio</taxon>
    </lineage>
</organism>
<dbReference type="EMBL" id="FRFG01000031">
    <property type="protein sequence ID" value="SHO57084.1"/>
    <property type="molecule type" value="Genomic_DNA"/>
</dbReference>
<dbReference type="AlphaFoldDB" id="A0A1M7YWS7"/>
<dbReference type="Proteomes" id="UP000184600">
    <property type="component" value="Unassembled WGS sequence"/>
</dbReference>
<sequence>MLSHLVQQLFSDTPQSTLYHYTTLGGLLGIVQSKVLWASDVRYMNDAAELHHTLGLLTQAIQERIHRGDEQASLLEHFAQWITERLNKGHMLFAASFRANGNLLSQWRGYSTVGKGVSLGFHPDHIIHWAREQHFQAGRCIYDPVRQKQLVGQAVDAVCRMNLPEDELFATVETDLLRLAVLLKHPSFQEEEEWRVILPVVHHEMDVRVKFREGNAMLKPYTEFALYSPEQPMALEHVYLGPGPDPTLSVNSLHLFFHQHQLMPCRGIEDSHIPYRAC</sequence>
<accession>A0A1M7YWS7</accession>
<evidence type="ECO:0008006" key="3">
    <source>
        <dbReference type="Google" id="ProtNLM"/>
    </source>
</evidence>
<keyword evidence="2" id="KW-1185">Reference proteome</keyword>
<evidence type="ECO:0000313" key="2">
    <source>
        <dbReference type="Proteomes" id="UP000184600"/>
    </source>
</evidence>
<proteinExistence type="predicted"/>
<protein>
    <recommendedName>
        <fullName evidence="3">DUF2971 domain-containing protein</fullName>
    </recommendedName>
</protein>
<dbReference type="STRING" id="1117707.VQ7734_02853"/>
<dbReference type="Pfam" id="PF11185">
    <property type="entry name" value="DUF2971"/>
    <property type="match status" value="1"/>
</dbReference>
<name>A0A1M7YWS7_9VIBR</name>
<dbReference type="OrthoDB" id="8550178at2"/>
<dbReference type="InterPro" id="IPR021352">
    <property type="entry name" value="DUF2971"/>
</dbReference>
<reference evidence="2" key="1">
    <citation type="submission" date="2016-12" db="EMBL/GenBank/DDBJ databases">
        <authorList>
            <person name="Rodrigo-Torres L."/>
            <person name="Arahal R.D."/>
            <person name="Lucena T."/>
        </authorList>
    </citation>
    <scope>NUCLEOTIDE SEQUENCE [LARGE SCALE GENOMIC DNA]</scope>
</reference>
<gene>
    <name evidence="1" type="ORF">VQ7734_02853</name>
</gene>
<evidence type="ECO:0000313" key="1">
    <source>
        <dbReference type="EMBL" id="SHO57084.1"/>
    </source>
</evidence>